<evidence type="ECO:0000313" key="2">
    <source>
        <dbReference type="Proteomes" id="UP000632454"/>
    </source>
</evidence>
<dbReference type="RefSeq" id="WP_188491192.1">
    <property type="nucleotide sequence ID" value="NZ_BMCS01000002.1"/>
</dbReference>
<sequence>METTPMITFRLDSIDWDQSGGGVPAAIAEARSQLPVDVTPRLTLPGPDRPDYVLCVLERPLRYRIGPDFDISRTQPEFRRDDERGPFLFVHALVVCALFRGDQLHAGMRSLPVRIAYVIDNTLGSDTRLDFGKCDYIGQGFLTDVTGETSPGSHT</sequence>
<keyword evidence="2" id="KW-1185">Reference proteome</keyword>
<gene>
    <name evidence="1" type="ORF">GCM10007298_35060</name>
</gene>
<organism evidence="1 2">
    <name type="scientific">Williamsia phyllosphaerae</name>
    <dbReference type="NCBI Taxonomy" id="885042"/>
    <lineage>
        <taxon>Bacteria</taxon>
        <taxon>Bacillati</taxon>
        <taxon>Actinomycetota</taxon>
        <taxon>Actinomycetes</taxon>
        <taxon>Mycobacteriales</taxon>
        <taxon>Nocardiaceae</taxon>
        <taxon>Williamsia</taxon>
    </lineage>
</organism>
<name>A0ABQ1V381_9NOCA</name>
<dbReference type="EMBL" id="BMCS01000002">
    <property type="protein sequence ID" value="GGF36216.1"/>
    <property type="molecule type" value="Genomic_DNA"/>
</dbReference>
<proteinExistence type="predicted"/>
<comment type="caution">
    <text evidence="1">The sequence shown here is derived from an EMBL/GenBank/DDBJ whole genome shotgun (WGS) entry which is preliminary data.</text>
</comment>
<dbReference type="Proteomes" id="UP000632454">
    <property type="component" value="Unassembled WGS sequence"/>
</dbReference>
<accession>A0ABQ1V381</accession>
<evidence type="ECO:0000313" key="1">
    <source>
        <dbReference type="EMBL" id="GGF36216.1"/>
    </source>
</evidence>
<protein>
    <submittedName>
        <fullName evidence="1">Uncharacterized protein</fullName>
    </submittedName>
</protein>
<reference evidence="2" key="1">
    <citation type="journal article" date="2019" name="Int. J. Syst. Evol. Microbiol.">
        <title>The Global Catalogue of Microorganisms (GCM) 10K type strain sequencing project: providing services to taxonomists for standard genome sequencing and annotation.</title>
        <authorList>
            <consortium name="The Broad Institute Genomics Platform"/>
            <consortium name="The Broad Institute Genome Sequencing Center for Infectious Disease"/>
            <person name="Wu L."/>
            <person name="Ma J."/>
        </authorList>
    </citation>
    <scope>NUCLEOTIDE SEQUENCE [LARGE SCALE GENOMIC DNA]</scope>
    <source>
        <strain evidence="2">CCM 7855</strain>
    </source>
</reference>